<sequence length="369" mass="41394">MSFVKVEEKSDFSYHNLPYGVFSTPDNPRHRIGVAIGDQILDVSVIKHLFNGPALGHHQDVFEQPTLNAFMALGYDAWREARKCLQMLLAADESTLRDDVSLRSRAFVQQSSAMMHLPAEIEQYIILSCRLRLPVGYHGRASSVVVSKTPIRRPRGQMRPDAAQPPIFGPSKQLDIELEMAFFVGKGNKLGEPIPVEKAHEHIFGMVLMNDWSARDIQAWEYVPLGPFLGKNFGTTISPWVVTMEALMPFVEPNPLQDPAPLPYLHHDEPYMFNINLFVTVKGEGMREAATICKSNFKVRDRFAFDPESFGSMLELSWRGSKTIDLGEGETRTFLKDGDEVTLSGYCEGSGYRVGFGLCQGKILPALQQ</sequence>
<feature type="domain" description="Fumarylacetoacetase N-terminal" evidence="16">
    <location>
        <begin position="15"/>
        <end position="118"/>
    </location>
</feature>
<dbReference type="InterPro" id="IPR005959">
    <property type="entry name" value="Fumarylacetoacetase"/>
</dbReference>
<dbReference type="Proteomes" id="UP000694700">
    <property type="component" value="Unplaced"/>
</dbReference>
<feature type="domain" description="Fumarylacetoacetase-like C-terminal" evidence="15">
    <location>
        <begin position="133"/>
        <end position="287"/>
    </location>
</feature>
<dbReference type="EC" id="3.7.1.2" evidence="4 14"/>
<dbReference type="InterPro" id="IPR011234">
    <property type="entry name" value="Fumarylacetoacetase-like_C"/>
</dbReference>
<name>A0A8C1THU8_CYPCA</name>
<feature type="binding site" evidence="13">
    <location>
        <position position="177"/>
    </location>
    <ligand>
        <name>Ca(2+)</name>
        <dbReference type="ChEBI" id="CHEBI:29108"/>
    </ligand>
</feature>
<evidence type="ECO:0000256" key="13">
    <source>
        <dbReference type="PIRSR" id="PIRSR605959-3"/>
    </source>
</evidence>
<evidence type="ECO:0000259" key="16">
    <source>
        <dbReference type="Pfam" id="PF09298"/>
    </source>
</evidence>
<keyword evidence="8 13" id="KW-0106">Calcium</keyword>
<dbReference type="GO" id="GO:0006559">
    <property type="term" value="P:L-phenylalanine catabolic process"/>
    <property type="evidence" value="ECO:0007669"/>
    <property type="project" value="UniProtKB-UniRule"/>
</dbReference>
<feature type="binding site" evidence="13">
    <location>
        <position position="211"/>
    </location>
    <ligand>
        <name>Mg(2+)</name>
        <dbReference type="ChEBI" id="CHEBI:18420"/>
    </ligand>
</feature>
<feature type="binding site" evidence="12">
    <location>
        <position position="222"/>
    </location>
    <ligand>
        <name>substrate</name>
    </ligand>
</feature>
<keyword evidence="10 14" id="KW-0828">Tyrosine catabolism</keyword>
<organism evidence="17 18">
    <name type="scientific">Cyprinus carpio</name>
    <name type="common">Common carp</name>
    <dbReference type="NCBI Taxonomy" id="7962"/>
    <lineage>
        <taxon>Eukaryota</taxon>
        <taxon>Metazoa</taxon>
        <taxon>Chordata</taxon>
        <taxon>Craniata</taxon>
        <taxon>Vertebrata</taxon>
        <taxon>Euteleostomi</taxon>
        <taxon>Actinopterygii</taxon>
        <taxon>Neopterygii</taxon>
        <taxon>Teleostei</taxon>
        <taxon>Ostariophysi</taxon>
        <taxon>Cypriniformes</taxon>
        <taxon>Cyprinidae</taxon>
        <taxon>Cyprininae</taxon>
        <taxon>Cyprinus</taxon>
    </lineage>
</organism>
<evidence type="ECO:0000256" key="11">
    <source>
        <dbReference type="ARBA" id="ARBA00023232"/>
    </source>
</evidence>
<comment type="catalytic activity">
    <reaction evidence="1 14">
        <text>4-fumarylacetoacetate + H2O = acetoacetate + fumarate + H(+)</text>
        <dbReference type="Rhea" id="RHEA:10244"/>
        <dbReference type="ChEBI" id="CHEBI:13705"/>
        <dbReference type="ChEBI" id="CHEBI:15377"/>
        <dbReference type="ChEBI" id="CHEBI:15378"/>
        <dbReference type="ChEBI" id="CHEBI:18034"/>
        <dbReference type="ChEBI" id="CHEBI:29806"/>
        <dbReference type="EC" id="3.7.1.2"/>
    </reaction>
</comment>
<dbReference type="InterPro" id="IPR015377">
    <property type="entry name" value="Fumarylacetoacetase_N"/>
</dbReference>
<dbReference type="PANTHER" id="PTHR43069:SF2">
    <property type="entry name" value="FUMARYLACETOACETASE"/>
    <property type="match status" value="1"/>
</dbReference>
<evidence type="ECO:0000256" key="12">
    <source>
        <dbReference type="PIRSR" id="PIRSR605959-2"/>
    </source>
</evidence>
<dbReference type="Pfam" id="PF09298">
    <property type="entry name" value="FAA_hydrolase_N"/>
    <property type="match status" value="1"/>
</dbReference>
<keyword evidence="7 14" id="KW-0378">Hydrolase</keyword>
<dbReference type="GO" id="GO:1902000">
    <property type="term" value="P:homogentisate catabolic process"/>
    <property type="evidence" value="ECO:0007669"/>
    <property type="project" value="TreeGrafter"/>
</dbReference>
<dbReference type="InterPro" id="IPR036462">
    <property type="entry name" value="Fumarylacetoacetase_N_sf"/>
</dbReference>
<evidence type="ECO:0000256" key="3">
    <source>
        <dbReference type="ARBA" id="ARBA00010211"/>
    </source>
</evidence>
<evidence type="ECO:0000256" key="10">
    <source>
        <dbReference type="ARBA" id="ARBA00022878"/>
    </source>
</evidence>
<protein>
    <recommendedName>
        <fullName evidence="5 14">Fumarylacetoacetase</fullName>
        <ecNumber evidence="4 14">3.7.1.2</ecNumber>
    </recommendedName>
    <alternativeName>
        <fullName evidence="14">Fumarylacetoacetate hydrolase</fullName>
    </alternativeName>
</protein>
<reference evidence="17" key="1">
    <citation type="submission" date="2025-08" db="UniProtKB">
        <authorList>
            <consortium name="Ensembl"/>
        </authorList>
    </citation>
    <scope>IDENTIFICATION</scope>
</reference>
<keyword evidence="9 13" id="KW-0460">Magnesium</keyword>
<dbReference type="GO" id="GO:0046872">
    <property type="term" value="F:metal ion binding"/>
    <property type="evidence" value="ECO:0007669"/>
    <property type="project" value="UniProtKB-UniRule"/>
</dbReference>
<evidence type="ECO:0000256" key="8">
    <source>
        <dbReference type="ARBA" id="ARBA00022837"/>
    </source>
</evidence>
<feature type="binding site" evidence="13">
    <location>
        <position position="235"/>
    </location>
    <ligand>
        <name>Mg(2+)</name>
        <dbReference type="ChEBI" id="CHEBI:18420"/>
    </ligand>
</feature>
<dbReference type="Pfam" id="PF01557">
    <property type="entry name" value="FAA_hydrolase"/>
    <property type="match status" value="1"/>
</dbReference>
<proteinExistence type="inferred from homology"/>
<dbReference type="UniPathway" id="UPA00139">
    <property type="reaction ID" value="UER00341"/>
</dbReference>
<dbReference type="GO" id="GO:0004334">
    <property type="term" value="F:fumarylacetoacetase activity"/>
    <property type="evidence" value="ECO:0007669"/>
    <property type="project" value="UniProtKB-UniRule"/>
</dbReference>
<evidence type="ECO:0000313" key="18">
    <source>
        <dbReference type="Proteomes" id="UP000694700"/>
    </source>
</evidence>
<dbReference type="Gene3D" id="3.90.850.10">
    <property type="entry name" value="Fumarylacetoacetase-like, C-terminal domain"/>
    <property type="match status" value="2"/>
</dbReference>
<evidence type="ECO:0000256" key="14">
    <source>
        <dbReference type="RuleBase" id="RU366008"/>
    </source>
</evidence>
<dbReference type="SUPFAM" id="SSF56529">
    <property type="entry name" value="FAH"/>
    <property type="match status" value="1"/>
</dbReference>
<evidence type="ECO:0000256" key="2">
    <source>
        <dbReference type="ARBA" id="ARBA00004782"/>
    </source>
</evidence>
<evidence type="ECO:0000256" key="5">
    <source>
        <dbReference type="ARBA" id="ARBA00014741"/>
    </source>
</evidence>
<evidence type="ECO:0000256" key="9">
    <source>
        <dbReference type="ARBA" id="ARBA00022842"/>
    </source>
</evidence>
<evidence type="ECO:0000256" key="1">
    <source>
        <dbReference type="ARBA" id="ARBA00000353"/>
    </source>
</evidence>
<evidence type="ECO:0000256" key="4">
    <source>
        <dbReference type="ARBA" id="ARBA00012094"/>
    </source>
</evidence>
<comment type="pathway">
    <text evidence="2 14">Amino-acid degradation; L-phenylalanine degradation; acetoacetate and fumarate from L-phenylalanine: step 6/6.</text>
</comment>
<comment type="similarity">
    <text evidence="3 14">Belongs to the FAH family.</text>
</comment>
<dbReference type="GO" id="GO:0006572">
    <property type="term" value="P:L-tyrosine catabolic process"/>
    <property type="evidence" value="ECO:0007669"/>
    <property type="project" value="UniProtKB-UniRule"/>
</dbReference>
<dbReference type="Ensembl" id="ENSCCRT00015022881.1">
    <property type="protein sequence ID" value="ENSCCRP00015022073.1"/>
    <property type="gene ID" value="ENSCCRG00015009472.1"/>
</dbReference>
<keyword evidence="6 13" id="KW-0479">Metal-binding</keyword>
<dbReference type="Gene3D" id="2.30.30.230">
    <property type="entry name" value="Fumarylacetoacetase, N-terminal domain"/>
    <property type="match status" value="1"/>
</dbReference>
<keyword evidence="11 14" id="KW-0585">Phenylalanine catabolism</keyword>
<feature type="binding site" evidence="13">
    <location>
        <position position="179"/>
    </location>
    <ligand>
        <name>Ca(2+)</name>
        <dbReference type="ChEBI" id="CHEBI:29108"/>
    </ligand>
</feature>
<feature type="binding site" evidence="13">
    <location>
        <position position="231"/>
    </location>
    <ligand>
        <name>Mg(2+)</name>
        <dbReference type="ChEBI" id="CHEBI:18420"/>
    </ligand>
</feature>
<dbReference type="PANTHER" id="PTHR43069">
    <property type="entry name" value="FUMARYLACETOACETASE"/>
    <property type="match status" value="1"/>
</dbReference>
<evidence type="ECO:0000256" key="6">
    <source>
        <dbReference type="ARBA" id="ARBA00022723"/>
    </source>
</evidence>
<dbReference type="FunFam" id="2.30.30.230:FF:000001">
    <property type="entry name" value="Fumarylacetoacetase"/>
    <property type="match status" value="1"/>
</dbReference>
<dbReference type="SUPFAM" id="SSF63433">
    <property type="entry name" value="Fumarylacetoacetate hydrolase, FAH, N-terminal domain"/>
    <property type="match status" value="1"/>
</dbReference>
<evidence type="ECO:0000256" key="7">
    <source>
        <dbReference type="ARBA" id="ARBA00022801"/>
    </source>
</evidence>
<dbReference type="InterPro" id="IPR036663">
    <property type="entry name" value="Fumarylacetoacetase_C_sf"/>
</dbReference>
<comment type="cofactor">
    <cofactor evidence="14">
        <name>Mg(2+)</name>
        <dbReference type="ChEBI" id="CHEBI:18420"/>
    </cofactor>
    <cofactor evidence="14">
        <name>Ca(2+)</name>
        <dbReference type="ChEBI" id="CHEBI:29108"/>
    </cofactor>
</comment>
<feature type="binding site" evidence="13">
    <location>
        <position position="211"/>
    </location>
    <ligand>
        <name>Ca(2+)</name>
        <dbReference type="ChEBI" id="CHEBI:29108"/>
    </ligand>
</feature>
<feature type="binding site" evidence="12">
    <location>
        <position position="218"/>
    </location>
    <ligand>
        <name>substrate</name>
    </ligand>
</feature>
<dbReference type="AlphaFoldDB" id="A0A8C1THU8"/>
<evidence type="ECO:0000313" key="17">
    <source>
        <dbReference type="Ensembl" id="ENSCCRP00015022073.1"/>
    </source>
</evidence>
<accession>A0A8C1THU8</accession>
<evidence type="ECO:0000259" key="15">
    <source>
        <dbReference type="Pfam" id="PF01557"/>
    </source>
</evidence>